<dbReference type="AlphaFoldDB" id="A0A699LAM2"/>
<name>A0A699LAM2_TANCI</name>
<protein>
    <submittedName>
        <fullName evidence="1">Uncharacterized protein</fullName>
    </submittedName>
</protein>
<accession>A0A699LAM2</accession>
<gene>
    <name evidence="1" type="ORF">Tci_703910</name>
</gene>
<comment type="caution">
    <text evidence="1">The sequence shown here is derived from an EMBL/GenBank/DDBJ whole genome shotgun (WGS) entry which is preliminary data.</text>
</comment>
<dbReference type="EMBL" id="BKCJ010601007">
    <property type="protein sequence ID" value="GFB31939.1"/>
    <property type="molecule type" value="Genomic_DNA"/>
</dbReference>
<proteinExistence type="predicted"/>
<evidence type="ECO:0000313" key="1">
    <source>
        <dbReference type="EMBL" id="GFB31939.1"/>
    </source>
</evidence>
<organism evidence="1">
    <name type="scientific">Tanacetum cinerariifolium</name>
    <name type="common">Dalmatian daisy</name>
    <name type="synonym">Chrysanthemum cinerariifolium</name>
    <dbReference type="NCBI Taxonomy" id="118510"/>
    <lineage>
        <taxon>Eukaryota</taxon>
        <taxon>Viridiplantae</taxon>
        <taxon>Streptophyta</taxon>
        <taxon>Embryophyta</taxon>
        <taxon>Tracheophyta</taxon>
        <taxon>Spermatophyta</taxon>
        <taxon>Magnoliopsida</taxon>
        <taxon>eudicotyledons</taxon>
        <taxon>Gunneridae</taxon>
        <taxon>Pentapetalae</taxon>
        <taxon>asterids</taxon>
        <taxon>campanulids</taxon>
        <taxon>Asterales</taxon>
        <taxon>Asteraceae</taxon>
        <taxon>Asteroideae</taxon>
        <taxon>Anthemideae</taxon>
        <taxon>Anthemidinae</taxon>
        <taxon>Tanacetum</taxon>
    </lineage>
</organism>
<reference evidence="1" key="1">
    <citation type="journal article" date="2019" name="Sci. Rep.">
        <title>Draft genome of Tanacetum cinerariifolium, the natural source of mosquito coil.</title>
        <authorList>
            <person name="Yamashiro T."/>
            <person name="Shiraishi A."/>
            <person name="Satake H."/>
            <person name="Nakayama K."/>
        </authorList>
    </citation>
    <scope>NUCLEOTIDE SEQUENCE</scope>
</reference>
<sequence length="191" mass="21556">MDIESTTIAEYNLYVSKRGLGKNPLNDLSYGFTPKFFAQPQHTPNTPVDKKDFGLDEILDGLFKKGAKNLKRMGQAKIRNGCDDGTSRDTNHESANLVNFPIFPNANEFSSICEQDVDNINDLEKEEAQVEDGDSVDIYDIWDITIEDVKRIRKFFTPNVPDVMDDVIQPLILKTIHTTPADKDYVAPVTK</sequence>